<dbReference type="PROSITE" id="PS51746">
    <property type="entry name" value="PPM_2"/>
    <property type="match status" value="1"/>
</dbReference>
<protein>
    <submittedName>
        <fullName evidence="2">Protein serine/threonine phosphatase</fullName>
        <ecNumber evidence="2">3.1.3.16</ecNumber>
    </submittedName>
</protein>
<evidence type="ECO:0000313" key="3">
    <source>
        <dbReference type="Proteomes" id="UP000002743"/>
    </source>
</evidence>
<dbReference type="EMBL" id="CP001674">
    <property type="protein sequence ID" value="ACT49297.1"/>
    <property type="molecule type" value="Genomic_DNA"/>
</dbReference>
<reference evidence="3" key="1">
    <citation type="submission" date="2009-07" db="EMBL/GenBank/DDBJ databases">
        <title>Complete sequence of chromosome of Methylovorus sp. SIP3-4.</title>
        <authorList>
            <person name="Lucas S."/>
            <person name="Copeland A."/>
            <person name="Lapidus A."/>
            <person name="Glavina del Rio T."/>
            <person name="Tice H."/>
            <person name="Bruce D."/>
            <person name="Goodwin L."/>
            <person name="Pitluck S."/>
            <person name="Clum A."/>
            <person name="Larimer F."/>
            <person name="Land M."/>
            <person name="Hauser L."/>
            <person name="Kyrpides N."/>
            <person name="Mikhailova N."/>
            <person name="Kayluzhnaya M."/>
            <person name="Chistoserdova L."/>
        </authorList>
    </citation>
    <scope>NUCLEOTIDE SEQUENCE [LARGE SCALE GENOMIC DNA]</scope>
    <source>
        <strain evidence="3">SIP3-4</strain>
    </source>
</reference>
<dbReference type="KEGG" id="mei:Msip34_0048"/>
<sequence>MKFSIYQSSRKGPRAHNQDRLAYAYSRDAVLMVLADGMGGHRHGEVAARMAVKTLTEDFKKRAVDLLPHPGRYLMEQIQIIHQALHQLKHTQHMLEAPCTTIVAAIIQQHRLYIAHVGDSRLYHFRSGRSIYHTEDHSVVQKMFRQGLLHRDEMARHPERHKIYNCLGSSHTPKIELTPPRKLMDGDILLLCSDGLWSGLSEEQMAEMIYQHPVDIAIPKMLETAEEQNGSEGDNASAIGLRLGQAELMLSSHDMAMGAITTILNPVTESAGQAEDVELSEAQIDLAIAEIQAAISKSRG</sequence>
<dbReference type="SMART" id="SM00331">
    <property type="entry name" value="PP2C_SIG"/>
    <property type="match status" value="1"/>
</dbReference>
<dbReference type="Gene3D" id="3.60.40.10">
    <property type="entry name" value="PPM-type phosphatase domain"/>
    <property type="match status" value="1"/>
</dbReference>
<dbReference type="STRING" id="582744.Msip34_0048"/>
<dbReference type="InterPro" id="IPR001932">
    <property type="entry name" value="PPM-type_phosphatase-like_dom"/>
</dbReference>
<accession>C6X7Q5</accession>
<dbReference type="eggNOG" id="COG0631">
    <property type="taxonomic scope" value="Bacteria"/>
</dbReference>
<keyword evidence="2" id="KW-0378">Hydrolase</keyword>
<dbReference type="RefSeq" id="WP_015829092.1">
    <property type="nucleotide sequence ID" value="NC_012969.1"/>
</dbReference>
<keyword evidence="3" id="KW-1185">Reference proteome</keyword>
<gene>
    <name evidence="2" type="ordered locus">Msip34_0048</name>
</gene>
<dbReference type="GO" id="GO:0004722">
    <property type="term" value="F:protein serine/threonine phosphatase activity"/>
    <property type="evidence" value="ECO:0007669"/>
    <property type="project" value="UniProtKB-EC"/>
</dbReference>
<dbReference type="AlphaFoldDB" id="C6X7Q5"/>
<proteinExistence type="predicted"/>
<dbReference type="EC" id="3.1.3.16" evidence="2"/>
<dbReference type="Proteomes" id="UP000002743">
    <property type="component" value="Chromosome"/>
</dbReference>
<dbReference type="PANTHER" id="PTHR47992">
    <property type="entry name" value="PROTEIN PHOSPHATASE"/>
    <property type="match status" value="1"/>
</dbReference>
<dbReference type="SUPFAM" id="SSF81606">
    <property type="entry name" value="PP2C-like"/>
    <property type="match status" value="1"/>
</dbReference>
<organism evidence="2 3">
    <name type="scientific">Methylovorus glucosotrophus (strain SIP3-4)</name>
    <dbReference type="NCBI Taxonomy" id="582744"/>
    <lineage>
        <taxon>Bacteria</taxon>
        <taxon>Pseudomonadati</taxon>
        <taxon>Pseudomonadota</taxon>
        <taxon>Betaproteobacteria</taxon>
        <taxon>Nitrosomonadales</taxon>
        <taxon>Methylophilaceae</taxon>
        <taxon>Methylovorus</taxon>
    </lineage>
</organism>
<feature type="domain" description="PPM-type phosphatase" evidence="1">
    <location>
        <begin position="2"/>
        <end position="243"/>
    </location>
</feature>
<dbReference type="InterPro" id="IPR015655">
    <property type="entry name" value="PP2C"/>
</dbReference>
<dbReference type="HOGENOM" id="CLU_034545_5_0_4"/>
<dbReference type="OrthoDB" id="9801841at2"/>
<evidence type="ECO:0000259" key="1">
    <source>
        <dbReference type="PROSITE" id="PS51746"/>
    </source>
</evidence>
<name>C6X7Q5_METGS</name>
<evidence type="ECO:0000313" key="2">
    <source>
        <dbReference type="EMBL" id="ACT49297.1"/>
    </source>
</evidence>
<reference evidence="2 3" key="2">
    <citation type="journal article" date="2011" name="J. Bacteriol.">
        <title>Genomes of three methylotrophs from a single niche uncover genetic and metabolic divergence of Methylophilaceae.</title>
        <authorList>
            <person name="Lapidus A."/>
            <person name="Clum A."/>
            <person name="Labutti K."/>
            <person name="Kaluzhnaya M.G."/>
            <person name="Lim S."/>
            <person name="Beck D.A."/>
            <person name="Glavina Del Rio T."/>
            <person name="Nolan M."/>
            <person name="Mavromatis K."/>
            <person name="Huntemann M."/>
            <person name="Lucas S."/>
            <person name="Lidstrom M.E."/>
            <person name="Ivanova N."/>
            <person name="Chistoserdova L."/>
        </authorList>
    </citation>
    <scope>NUCLEOTIDE SEQUENCE [LARGE SCALE GENOMIC DNA]</scope>
    <source>
        <strain evidence="2 3">SIP3-4</strain>
    </source>
</reference>
<dbReference type="CDD" id="cd00143">
    <property type="entry name" value="PP2Cc"/>
    <property type="match status" value="1"/>
</dbReference>
<dbReference type="InterPro" id="IPR036457">
    <property type="entry name" value="PPM-type-like_dom_sf"/>
</dbReference>
<dbReference type="Pfam" id="PF13672">
    <property type="entry name" value="PP2C_2"/>
    <property type="match status" value="1"/>
</dbReference>
<dbReference type="SMART" id="SM00332">
    <property type="entry name" value="PP2Cc"/>
    <property type="match status" value="1"/>
</dbReference>